<dbReference type="FunFam" id="2.60.300.12:FF:000013">
    <property type="entry name" value="Iron-sulfur assembly protein 2"/>
    <property type="match status" value="1"/>
</dbReference>
<comment type="similarity">
    <text evidence="1">Belongs to the HesB/IscA family.</text>
</comment>
<accession>A0A0L0FYB5</accession>
<organism evidence="3 4">
    <name type="scientific">Sphaeroforma arctica JP610</name>
    <dbReference type="NCBI Taxonomy" id="667725"/>
    <lineage>
        <taxon>Eukaryota</taxon>
        <taxon>Ichthyosporea</taxon>
        <taxon>Ichthyophonida</taxon>
        <taxon>Sphaeroforma</taxon>
    </lineage>
</organism>
<dbReference type="RefSeq" id="XP_014154860.1">
    <property type="nucleotide sequence ID" value="XM_014299385.1"/>
</dbReference>
<evidence type="ECO:0000256" key="1">
    <source>
        <dbReference type="ARBA" id="ARBA00006718"/>
    </source>
</evidence>
<gene>
    <name evidence="3" type="ORF">SARC_06690</name>
</gene>
<dbReference type="NCBIfam" id="TIGR00049">
    <property type="entry name" value="iron-sulfur cluster assembly accessory protein"/>
    <property type="match status" value="1"/>
</dbReference>
<dbReference type="eggNOG" id="KOG1119">
    <property type="taxonomic scope" value="Eukaryota"/>
</dbReference>
<protein>
    <recommendedName>
        <fullName evidence="2">Core domain-containing protein</fullName>
    </recommendedName>
</protein>
<dbReference type="Pfam" id="PF01521">
    <property type="entry name" value="Fe-S_biosyn"/>
    <property type="match status" value="1"/>
</dbReference>
<proteinExistence type="inferred from homology"/>
<dbReference type="EMBL" id="KQ242085">
    <property type="protein sequence ID" value="KNC80958.1"/>
    <property type="molecule type" value="Genomic_DNA"/>
</dbReference>
<dbReference type="GO" id="GO:0005739">
    <property type="term" value="C:mitochondrion"/>
    <property type="evidence" value="ECO:0007669"/>
    <property type="project" value="TreeGrafter"/>
</dbReference>
<dbReference type="GO" id="GO:0051539">
    <property type="term" value="F:4 iron, 4 sulfur cluster binding"/>
    <property type="evidence" value="ECO:0007669"/>
    <property type="project" value="TreeGrafter"/>
</dbReference>
<evidence type="ECO:0000313" key="4">
    <source>
        <dbReference type="Proteomes" id="UP000054560"/>
    </source>
</evidence>
<dbReference type="GeneID" id="25907194"/>
<dbReference type="STRING" id="667725.A0A0L0FYB5"/>
<reference evidence="3 4" key="1">
    <citation type="submission" date="2011-02" db="EMBL/GenBank/DDBJ databases">
        <title>The Genome Sequence of Sphaeroforma arctica JP610.</title>
        <authorList>
            <consortium name="The Broad Institute Genome Sequencing Platform"/>
            <person name="Russ C."/>
            <person name="Cuomo C."/>
            <person name="Young S.K."/>
            <person name="Zeng Q."/>
            <person name="Gargeya S."/>
            <person name="Alvarado L."/>
            <person name="Berlin A."/>
            <person name="Chapman S.B."/>
            <person name="Chen Z."/>
            <person name="Freedman E."/>
            <person name="Gellesch M."/>
            <person name="Goldberg J."/>
            <person name="Griggs A."/>
            <person name="Gujja S."/>
            <person name="Heilman E."/>
            <person name="Heiman D."/>
            <person name="Howarth C."/>
            <person name="Mehta T."/>
            <person name="Neiman D."/>
            <person name="Pearson M."/>
            <person name="Roberts A."/>
            <person name="Saif S."/>
            <person name="Shea T."/>
            <person name="Shenoy N."/>
            <person name="Sisk P."/>
            <person name="Stolte C."/>
            <person name="Sykes S."/>
            <person name="White J."/>
            <person name="Yandava C."/>
            <person name="Burger G."/>
            <person name="Gray M.W."/>
            <person name="Holland P.W.H."/>
            <person name="King N."/>
            <person name="Lang F.B.F."/>
            <person name="Roger A.J."/>
            <person name="Ruiz-Trillo I."/>
            <person name="Haas B."/>
            <person name="Nusbaum C."/>
            <person name="Birren B."/>
        </authorList>
    </citation>
    <scope>NUCLEOTIDE SEQUENCE [LARGE SCALE GENOMIC DNA]</scope>
    <source>
        <strain evidence="3 4">JP610</strain>
    </source>
</reference>
<dbReference type="InterPro" id="IPR000361">
    <property type="entry name" value="ATAP_core_dom"/>
</dbReference>
<keyword evidence="4" id="KW-1185">Reference proteome</keyword>
<sequence length="198" mass="21660">MFRISRTILNVDANALALVARVRRATIGRSTICALQSQQGHRSIYTTATTLHSGNSDSKVHMANRLSLVPSLCKNIRLYSNAVESAEEEIIISESAAKRLNLLQEDDKDLILRVEVDGGGCQGFQYNLKLETMADIDPEEDRVYKRDGATVVVDESSLETLKGSTIDYKSSLIGSAFCVGENPLADATCGCNRSFNIK</sequence>
<feature type="domain" description="Core" evidence="2">
    <location>
        <begin position="89"/>
        <end position="192"/>
    </location>
</feature>
<dbReference type="PANTHER" id="PTHR43011">
    <property type="entry name" value="IRON-SULFUR CLUSTER ASSEMBLY 2 HOMOLOG, MITOCHONDRIAL"/>
    <property type="match status" value="1"/>
</dbReference>
<dbReference type="Gene3D" id="2.60.300.12">
    <property type="entry name" value="HesB-like domain"/>
    <property type="match status" value="1"/>
</dbReference>
<name>A0A0L0FYB5_9EUKA</name>
<dbReference type="GO" id="GO:0005506">
    <property type="term" value="F:iron ion binding"/>
    <property type="evidence" value="ECO:0007669"/>
    <property type="project" value="TreeGrafter"/>
</dbReference>
<dbReference type="AlphaFoldDB" id="A0A0L0FYB5"/>
<dbReference type="OrthoDB" id="1938621at2759"/>
<dbReference type="Proteomes" id="UP000054560">
    <property type="component" value="Unassembled WGS sequence"/>
</dbReference>
<dbReference type="PANTHER" id="PTHR43011:SF1">
    <property type="entry name" value="IRON-SULFUR CLUSTER ASSEMBLY 2 HOMOLOG, MITOCHONDRIAL"/>
    <property type="match status" value="1"/>
</dbReference>
<evidence type="ECO:0000313" key="3">
    <source>
        <dbReference type="EMBL" id="KNC80958.1"/>
    </source>
</evidence>
<evidence type="ECO:0000259" key="2">
    <source>
        <dbReference type="Pfam" id="PF01521"/>
    </source>
</evidence>
<dbReference type="InterPro" id="IPR035903">
    <property type="entry name" value="HesB-like_dom_sf"/>
</dbReference>
<dbReference type="GO" id="GO:0051537">
    <property type="term" value="F:2 iron, 2 sulfur cluster binding"/>
    <property type="evidence" value="ECO:0007669"/>
    <property type="project" value="TreeGrafter"/>
</dbReference>
<dbReference type="InterPro" id="IPR016092">
    <property type="entry name" value="ATAP"/>
</dbReference>
<dbReference type="GO" id="GO:0016226">
    <property type="term" value="P:iron-sulfur cluster assembly"/>
    <property type="evidence" value="ECO:0007669"/>
    <property type="project" value="InterPro"/>
</dbReference>
<dbReference type="SUPFAM" id="SSF89360">
    <property type="entry name" value="HesB-like domain"/>
    <property type="match status" value="1"/>
</dbReference>